<feature type="domain" description="Serine/threonine specific protein phosphatases" evidence="3">
    <location>
        <begin position="126"/>
        <end position="131"/>
    </location>
</feature>
<dbReference type="VEuPathDB" id="AmoebaDB:EHI8A_171230"/>
<feature type="region of interest" description="Disordered" evidence="2">
    <location>
        <begin position="566"/>
        <end position="592"/>
    </location>
</feature>
<evidence type="ECO:0000259" key="3">
    <source>
        <dbReference type="PROSITE" id="PS00125"/>
    </source>
</evidence>
<accession>A0A5K1U5I5</accession>
<dbReference type="GO" id="GO:0097720">
    <property type="term" value="P:calcineurin-mediated signaling"/>
    <property type="evidence" value="ECO:0007669"/>
    <property type="project" value="InterPro"/>
</dbReference>
<dbReference type="InterPro" id="IPR004843">
    <property type="entry name" value="Calcineurin-like_PHP"/>
</dbReference>
<name>A0A5K1U5I5_ENTHI</name>
<organism evidence="4 5">
    <name type="scientific">Entamoeba histolytica</name>
    <dbReference type="NCBI Taxonomy" id="5759"/>
    <lineage>
        <taxon>Eukaryota</taxon>
        <taxon>Amoebozoa</taxon>
        <taxon>Evosea</taxon>
        <taxon>Archamoebae</taxon>
        <taxon>Mastigamoebida</taxon>
        <taxon>Entamoebidae</taxon>
        <taxon>Entamoeba</taxon>
    </lineage>
</organism>
<dbReference type="InterPro" id="IPR043360">
    <property type="entry name" value="PP2B"/>
</dbReference>
<dbReference type="VEuPathDB" id="AmoebaDB:EHI7A_152000"/>
<dbReference type="VEuPathDB" id="AmoebaDB:EHI5A_045610"/>
<keyword evidence="1" id="KW-0378">Hydrolase</keyword>
<gene>
    <name evidence="4" type="ORF">CL6EHI_048590</name>
</gene>
<comment type="similarity">
    <text evidence="1">Belongs to the PPP phosphatase family.</text>
</comment>
<feature type="compositionally biased region" description="Low complexity" evidence="2">
    <location>
        <begin position="573"/>
        <end position="586"/>
    </location>
</feature>
<dbReference type="PROSITE" id="PS00125">
    <property type="entry name" value="SER_THR_PHOSPHATASE"/>
    <property type="match status" value="1"/>
</dbReference>
<proteinExistence type="inferred from homology"/>
<dbReference type="EMBL" id="BDEQ01000001">
    <property type="protein sequence ID" value="GAT95644.1"/>
    <property type="molecule type" value="Genomic_DNA"/>
</dbReference>
<dbReference type="GO" id="GO:0033192">
    <property type="term" value="F:calmodulin-dependent protein phosphatase activity"/>
    <property type="evidence" value="ECO:0007669"/>
    <property type="project" value="InterPro"/>
</dbReference>
<evidence type="ECO:0000313" key="5">
    <source>
        <dbReference type="Proteomes" id="UP000078387"/>
    </source>
</evidence>
<dbReference type="FunFam" id="3.60.21.10:FF:000174">
    <property type="entry name" value="Serine/threonine-protein phosphatase"/>
    <property type="match status" value="1"/>
</dbReference>
<evidence type="ECO:0000313" key="4">
    <source>
        <dbReference type="EMBL" id="GAT95644.1"/>
    </source>
</evidence>
<feature type="region of interest" description="Disordered" evidence="2">
    <location>
        <begin position="421"/>
        <end position="479"/>
    </location>
</feature>
<dbReference type="Proteomes" id="UP000078387">
    <property type="component" value="Unassembled WGS sequence"/>
</dbReference>
<feature type="compositionally biased region" description="Polar residues" evidence="2">
    <location>
        <begin position="454"/>
        <end position="469"/>
    </location>
</feature>
<dbReference type="PANTHER" id="PTHR45673">
    <property type="entry name" value="SERINE/THREONINE-PROTEIN PHOSPHATASE 2B CATALYTIC SUBUNIT 1-RELATED"/>
    <property type="match status" value="1"/>
</dbReference>
<evidence type="ECO:0000256" key="1">
    <source>
        <dbReference type="RuleBase" id="RU004273"/>
    </source>
</evidence>
<sequence>MTDQSLLLTEKDLIVNGKYDLSILQNHFSHGGVLDPNTVVNLITKVIFLLNAEPNLIQIESESLIFGDIHGNYFNFINILNDPQWEKYPHVKIFLGDYVDRGKWSTETIITLLCLKYNNPDSVVLLRGNHESSSMTHVFGFETECLWKYNRNVYTEFINLFNYLPLCVLLLQPIGTFFLCHGGISPSLRYLSQILRINRFKEPPEDGLFCDLLWSDPLQYDVYEDRYEQGLIDEDWYETTFIDNDARGCSYFYGYEAVVQFLESNEIRAIIRAHECVDGVQQHDFEHEDGSPLVFTVFSSPGYDGENRGGVLFVGNDGMKVKLYNNIEPEFKSPIYIDAFKLSMPYLFDKLQTACDQLMILMFNLLDGDIEEDLKEYSNGSNESITHPIVLNKEEDSEEFQEPEQGVVDPLDQLYKDINEESQLSSSQSNKDENDLYNQEESESSDDEFRKQLSLLQKRQPTVKSTNNPNEKKNNIISIAPPKESAINKSVDQMSINHLAVASLPNSNIILGSSNEKNKLFLSLTTPEKKKGFFRYKFNKRNESVPLSLSQLRDEWNKLLQKESKDFNDSKDSINSSKSSSLGGFLSKERFF</sequence>
<comment type="caution">
    <text evidence="4">The sequence shown here is derived from an EMBL/GenBank/DDBJ whole genome shotgun (WGS) entry which is preliminary data.</text>
</comment>
<dbReference type="OMA" id="DSRDCSY"/>
<dbReference type="EC" id="3.1.3.16" evidence="1"/>
<dbReference type="VEuPathDB" id="AmoebaDB:EHI_048590"/>
<reference evidence="4 5" key="1">
    <citation type="submission" date="2016-05" db="EMBL/GenBank/DDBJ databases">
        <title>First whole genome sequencing of Entamoeba histolytica HM1:IMSS-clone-6.</title>
        <authorList>
            <person name="Mukherjee Avik.K."/>
            <person name="Izumyama S."/>
            <person name="Nakada-Tsukui K."/>
            <person name="Nozaki T."/>
        </authorList>
    </citation>
    <scope>NUCLEOTIDE SEQUENCE [LARGE SCALE GENOMIC DNA]</scope>
    <source>
        <strain evidence="4 5">HM1:IMSS clone 6</strain>
    </source>
</reference>
<evidence type="ECO:0000256" key="2">
    <source>
        <dbReference type="SAM" id="MobiDB-lite"/>
    </source>
</evidence>
<comment type="catalytic activity">
    <reaction evidence="1">
        <text>O-phospho-L-threonyl-[protein] + H2O = L-threonyl-[protein] + phosphate</text>
        <dbReference type="Rhea" id="RHEA:47004"/>
        <dbReference type="Rhea" id="RHEA-COMP:11060"/>
        <dbReference type="Rhea" id="RHEA-COMP:11605"/>
        <dbReference type="ChEBI" id="CHEBI:15377"/>
        <dbReference type="ChEBI" id="CHEBI:30013"/>
        <dbReference type="ChEBI" id="CHEBI:43474"/>
        <dbReference type="ChEBI" id="CHEBI:61977"/>
        <dbReference type="EC" id="3.1.3.16"/>
    </reaction>
</comment>
<dbReference type="VEuPathDB" id="AmoebaDB:KM1_241480"/>
<dbReference type="Pfam" id="PF00149">
    <property type="entry name" value="Metallophos"/>
    <property type="match status" value="1"/>
</dbReference>
<protein>
    <recommendedName>
        <fullName evidence="1">Serine/threonine-protein phosphatase</fullName>
        <ecNumber evidence="1">3.1.3.16</ecNumber>
    </recommendedName>
</protein>
<dbReference type="SMART" id="SM00156">
    <property type="entry name" value="PP2Ac"/>
    <property type="match status" value="1"/>
</dbReference>
<dbReference type="AlphaFoldDB" id="A0A5K1U5I5"/>
<dbReference type="PRINTS" id="PR00114">
    <property type="entry name" value="STPHPHTASE"/>
</dbReference>
<dbReference type="SUPFAM" id="SSF56300">
    <property type="entry name" value="Metallo-dependent phosphatases"/>
    <property type="match status" value="1"/>
</dbReference>
<dbReference type="InterPro" id="IPR029052">
    <property type="entry name" value="Metallo-depent_PP-like"/>
</dbReference>
<dbReference type="Gene3D" id="3.60.21.10">
    <property type="match status" value="1"/>
</dbReference>
<dbReference type="InterPro" id="IPR006186">
    <property type="entry name" value="Ser/Thr-sp_prot-phosphatase"/>
</dbReference>